<reference evidence="1 2" key="1">
    <citation type="submission" date="2023-08" db="EMBL/GenBank/DDBJ databases">
        <title>A Necator americanus chromosomal reference genome.</title>
        <authorList>
            <person name="Ilik V."/>
            <person name="Petrzelkova K.J."/>
            <person name="Pardy F."/>
            <person name="Fuh T."/>
            <person name="Niatou-Singa F.S."/>
            <person name="Gouil Q."/>
            <person name="Baker L."/>
            <person name="Ritchie M.E."/>
            <person name="Jex A.R."/>
            <person name="Gazzola D."/>
            <person name="Li H."/>
            <person name="Toshio Fujiwara R."/>
            <person name="Zhan B."/>
            <person name="Aroian R.V."/>
            <person name="Pafco B."/>
            <person name="Schwarz E.M."/>
        </authorList>
    </citation>
    <scope>NUCLEOTIDE SEQUENCE [LARGE SCALE GENOMIC DNA]</scope>
    <source>
        <strain evidence="1 2">Aroian</strain>
        <tissue evidence="1">Whole animal</tissue>
    </source>
</reference>
<organism evidence="1 2">
    <name type="scientific">Necator americanus</name>
    <name type="common">Human hookworm</name>
    <dbReference type="NCBI Taxonomy" id="51031"/>
    <lineage>
        <taxon>Eukaryota</taxon>
        <taxon>Metazoa</taxon>
        <taxon>Ecdysozoa</taxon>
        <taxon>Nematoda</taxon>
        <taxon>Chromadorea</taxon>
        <taxon>Rhabditida</taxon>
        <taxon>Rhabditina</taxon>
        <taxon>Rhabditomorpha</taxon>
        <taxon>Strongyloidea</taxon>
        <taxon>Ancylostomatidae</taxon>
        <taxon>Bunostominae</taxon>
        <taxon>Necator</taxon>
    </lineage>
</organism>
<dbReference type="InterPro" id="IPR001888">
    <property type="entry name" value="Transposase_1"/>
</dbReference>
<dbReference type="Proteomes" id="UP001303046">
    <property type="component" value="Unassembled WGS sequence"/>
</dbReference>
<gene>
    <name evidence="1" type="primary">Necator_chrV.g19414</name>
    <name evidence="1" type="ORF">RB195_014622</name>
</gene>
<comment type="caution">
    <text evidence="1">The sequence shown here is derived from an EMBL/GenBank/DDBJ whole genome shotgun (WGS) entry which is preliminary data.</text>
</comment>
<keyword evidence="2" id="KW-1185">Reference proteome</keyword>
<dbReference type="Pfam" id="PF01359">
    <property type="entry name" value="Transposase_1"/>
    <property type="match status" value="1"/>
</dbReference>
<proteinExistence type="predicted"/>
<accession>A0ABR1E1E3</accession>
<evidence type="ECO:0000313" key="2">
    <source>
        <dbReference type="Proteomes" id="UP001303046"/>
    </source>
</evidence>
<evidence type="ECO:0000313" key="1">
    <source>
        <dbReference type="EMBL" id="KAK6756323.1"/>
    </source>
</evidence>
<name>A0ABR1E1E3_NECAM</name>
<sequence length="67" mass="7764">MKLCIWSSAQYVEYWELFAEGCTATAGVYIEQLKNLEADLENARPQQHGVYFQLDNARTNIARPRLK</sequence>
<dbReference type="InterPro" id="IPR036397">
    <property type="entry name" value="RNaseH_sf"/>
</dbReference>
<dbReference type="Gene3D" id="3.30.420.10">
    <property type="entry name" value="Ribonuclease H-like superfamily/Ribonuclease H"/>
    <property type="match status" value="1"/>
</dbReference>
<protein>
    <submittedName>
        <fullName evidence="1">Uncharacterized protein</fullName>
    </submittedName>
</protein>
<dbReference type="EMBL" id="JAVFWL010000005">
    <property type="protein sequence ID" value="KAK6756323.1"/>
    <property type="molecule type" value="Genomic_DNA"/>
</dbReference>